<proteinExistence type="inferred from homology"/>
<keyword evidence="3" id="KW-0813">Transport</keyword>
<evidence type="ECO:0000256" key="4">
    <source>
        <dbReference type="ARBA" id="ARBA00022475"/>
    </source>
</evidence>
<dbReference type="NCBIfam" id="TIGR00688">
    <property type="entry name" value="rarD"/>
    <property type="match status" value="1"/>
</dbReference>
<evidence type="ECO:0000256" key="5">
    <source>
        <dbReference type="ARBA" id="ARBA00022692"/>
    </source>
</evidence>
<sequence length="322" mass="33882">MKNETRTGLLTAVAAYGLWGVLPVFFLLLHPAGAPEIVAWRILFSLVFCLVLLAATRGFPRFREILRDRRLVSTLALAGVVIVVNWTTFIFATVTGHVVEAALGYFMNPIVTVLLGVVVLRERLRSAQWAAVGISIVAVVIIAVGYGQLPWISLLLAFSFGSYGLIKKQVGGRIDALSGLTIETLALAPLAAVTVIILAVLGSQGVGSGVVFGTAGGLQAGATVASGVITAVPLLLFAAAARRLPLSTLGLTQYLTPILQLIVGVAILHEPMTSARWVGFALIWVALVVLSVDAIRTARGSRSDATLSTLVRPSEESPRLGG</sequence>
<evidence type="ECO:0000256" key="6">
    <source>
        <dbReference type="ARBA" id="ARBA00022989"/>
    </source>
</evidence>
<feature type="domain" description="EamA" evidence="9">
    <location>
        <begin position="153"/>
        <end position="291"/>
    </location>
</feature>
<dbReference type="EMBL" id="BAABLM010000003">
    <property type="protein sequence ID" value="GAA4673700.1"/>
    <property type="molecule type" value="Genomic_DNA"/>
</dbReference>
<feature type="transmembrane region" description="Helical" evidence="8">
    <location>
        <begin position="7"/>
        <end position="32"/>
    </location>
</feature>
<comment type="similarity">
    <text evidence="2">Belongs to the EamA transporter family.</text>
</comment>
<dbReference type="PANTHER" id="PTHR22911:SF137">
    <property type="entry name" value="SOLUTE CARRIER FAMILY 35 MEMBER G2-RELATED"/>
    <property type="match status" value="1"/>
</dbReference>
<evidence type="ECO:0000313" key="11">
    <source>
        <dbReference type="Proteomes" id="UP001501295"/>
    </source>
</evidence>
<keyword evidence="11" id="KW-1185">Reference proteome</keyword>
<dbReference type="RefSeq" id="WP_345375462.1">
    <property type="nucleotide sequence ID" value="NZ_BAABLM010000003.1"/>
</dbReference>
<accession>A0ABP8VY01</accession>
<feature type="transmembrane region" description="Helical" evidence="8">
    <location>
        <begin position="218"/>
        <end position="239"/>
    </location>
</feature>
<feature type="domain" description="EamA" evidence="9">
    <location>
        <begin position="7"/>
        <end position="143"/>
    </location>
</feature>
<dbReference type="SUPFAM" id="SSF103481">
    <property type="entry name" value="Multidrug resistance efflux transporter EmrE"/>
    <property type="match status" value="2"/>
</dbReference>
<evidence type="ECO:0000256" key="2">
    <source>
        <dbReference type="ARBA" id="ARBA00007362"/>
    </source>
</evidence>
<keyword evidence="4" id="KW-1003">Cell membrane</keyword>
<keyword evidence="7 8" id="KW-0472">Membrane</keyword>
<feature type="transmembrane region" description="Helical" evidence="8">
    <location>
        <begin position="71"/>
        <end position="96"/>
    </location>
</feature>
<keyword evidence="5 8" id="KW-0812">Transmembrane</keyword>
<dbReference type="Proteomes" id="UP001501295">
    <property type="component" value="Unassembled WGS sequence"/>
</dbReference>
<dbReference type="InterPro" id="IPR000620">
    <property type="entry name" value="EamA_dom"/>
</dbReference>
<evidence type="ECO:0000256" key="8">
    <source>
        <dbReference type="SAM" id="Phobius"/>
    </source>
</evidence>
<organism evidence="10 11">
    <name type="scientific">Frondihabitans cladoniiphilus</name>
    <dbReference type="NCBI Taxonomy" id="715785"/>
    <lineage>
        <taxon>Bacteria</taxon>
        <taxon>Bacillati</taxon>
        <taxon>Actinomycetota</taxon>
        <taxon>Actinomycetes</taxon>
        <taxon>Micrococcales</taxon>
        <taxon>Microbacteriaceae</taxon>
        <taxon>Frondihabitans</taxon>
    </lineage>
</organism>
<dbReference type="Pfam" id="PF00892">
    <property type="entry name" value="EamA"/>
    <property type="match status" value="2"/>
</dbReference>
<feature type="transmembrane region" description="Helical" evidence="8">
    <location>
        <begin position="275"/>
        <end position="295"/>
    </location>
</feature>
<dbReference type="InterPro" id="IPR037185">
    <property type="entry name" value="EmrE-like"/>
</dbReference>
<evidence type="ECO:0000313" key="10">
    <source>
        <dbReference type="EMBL" id="GAA4673700.1"/>
    </source>
</evidence>
<feature type="transmembrane region" description="Helical" evidence="8">
    <location>
        <begin position="38"/>
        <end position="59"/>
    </location>
</feature>
<dbReference type="InterPro" id="IPR004626">
    <property type="entry name" value="RarD"/>
</dbReference>
<comment type="caution">
    <text evidence="10">The sequence shown here is derived from an EMBL/GenBank/DDBJ whole genome shotgun (WGS) entry which is preliminary data.</text>
</comment>
<reference evidence="11" key="1">
    <citation type="journal article" date="2019" name="Int. J. Syst. Evol. Microbiol.">
        <title>The Global Catalogue of Microorganisms (GCM) 10K type strain sequencing project: providing services to taxonomists for standard genome sequencing and annotation.</title>
        <authorList>
            <consortium name="The Broad Institute Genomics Platform"/>
            <consortium name="The Broad Institute Genome Sequencing Center for Infectious Disease"/>
            <person name="Wu L."/>
            <person name="Ma J."/>
        </authorList>
    </citation>
    <scope>NUCLEOTIDE SEQUENCE [LARGE SCALE GENOMIC DNA]</scope>
    <source>
        <strain evidence="11">JCM 18956</strain>
    </source>
</reference>
<feature type="transmembrane region" description="Helical" evidence="8">
    <location>
        <begin position="187"/>
        <end position="206"/>
    </location>
</feature>
<keyword evidence="6 8" id="KW-1133">Transmembrane helix</keyword>
<feature type="transmembrane region" description="Helical" evidence="8">
    <location>
        <begin position="150"/>
        <end position="166"/>
    </location>
</feature>
<evidence type="ECO:0000256" key="3">
    <source>
        <dbReference type="ARBA" id="ARBA00022448"/>
    </source>
</evidence>
<feature type="transmembrane region" description="Helical" evidence="8">
    <location>
        <begin position="251"/>
        <end position="269"/>
    </location>
</feature>
<evidence type="ECO:0000256" key="1">
    <source>
        <dbReference type="ARBA" id="ARBA00004651"/>
    </source>
</evidence>
<dbReference type="PANTHER" id="PTHR22911">
    <property type="entry name" value="ACYL-MALONYL CONDENSING ENZYME-RELATED"/>
    <property type="match status" value="1"/>
</dbReference>
<gene>
    <name evidence="10" type="primary">rarD</name>
    <name evidence="10" type="ORF">GCM10025780_17520</name>
</gene>
<feature type="transmembrane region" description="Helical" evidence="8">
    <location>
        <begin position="102"/>
        <end position="120"/>
    </location>
</feature>
<evidence type="ECO:0000256" key="7">
    <source>
        <dbReference type="ARBA" id="ARBA00023136"/>
    </source>
</evidence>
<feature type="transmembrane region" description="Helical" evidence="8">
    <location>
        <begin position="127"/>
        <end position="144"/>
    </location>
</feature>
<comment type="subcellular location">
    <subcellularLocation>
        <location evidence="1">Cell membrane</location>
        <topology evidence="1">Multi-pass membrane protein</topology>
    </subcellularLocation>
</comment>
<name>A0ABP8VY01_9MICO</name>
<evidence type="ECO:0000259" key="9">
    <source>
        <dbReference type="Pfam" id="PF00892"/>
    </source>
</evidence>
<protein>
    <submittedName>
        <fullName evidence="10">EamA family transporter RarD</fullName>
    </submittedName>
</protein>
<dbReference type="Gene3D" id="1.10.3730.20">
    <property type="match status" value="1"/>
</dbReference>